<keyword evidence="4" id="KW-1185">Reference proteome</keyword>
<dbReference type="Pfam" id="PF05359">
    <property type="entry name" value="DUF748"/>
    <property type="match status" value="1"/>
</dbReference>
<protein>
    <recommendedName>
        <fullName evidence="5">AsmA domain-containing protein</fullName>
    </recommendedName>
</protein>
<gene>
    <name evidence="3" type="ORF">GCM10023116_17580</name>
</gene>
<keyword evidence="2" id="KW-0472">Membrane</keyword>
<dbReference type="RefSeq" id="WP_345195342.1">
    <property type="nucleotide sequence ID" value="NZ_BAABFL010000134.1"/>
</dbReference>
<evidence type="ECO:0000256" key="2">
    <source>
        <dbReference type="SAM" id="Phobius"/>
    </source>
</evidence>
<keyword evidence="2" id="KW-1133">Transmembrane helix</keyword>
<dbReference type="EMBL" id="BAABFL010000134">
    <property type="protein sequence ID" value="GAA4649484.1"/>
    <property type="molecule type" value="Genomic_DNA"/>
</dbReference>
<evidence type="ECO:0000313" key="4">
    <source>
        <dbReference type="Proteomes" id="UP001500604"/>
    </source>
</evidence>
<feature type="transmembrane region" description="Helical" evidence="2">
    <location>
        <begin position="7"/>
        <end position="26"/>
    </location>
</feature>
<reference evidence="4" key="1">
    <citation type="journal article" date="2019" name="Int. J. Syst. Evol. Microbiol.">
        <title>The Global Catalogue of Microorganisms (GCM) 10K type strain sequencing project: providing services to taxonomists for standard genome sequencing and annotation.</title>
        <authorList>
            <consortium name="The Broad Institute Genomics Platform"/>
            <consortium name="The Broad Institute Genome Sequencing Center for Infectious Disease"/>
            <person name="Wu L."/>
            <person name="Ma J."/>
        </authorList>
    </citation>
    <scope>NUCLEOTIDE SEQUENCE [LARGE SCALE GENOMIC DNA]</scope>
    <source>
        <strain evidence="4">JCM 17805</strain>
    </source>
</reference>
<comment type="caution">
    <text evidence="3">The sequence shown here is derived from an EMBL/GenBank/DDBJ whole genome shotgun (WGS) entry which is preliminary data.</text>
</comment>
<feature type="region of interest" description="Disordered" evidence="1">
    <location>
        <begin position="134"/>
        <end position="154"/>
    </location>
</feature>
<keyword evidence="2" id="KW-0812">Transmembrane</keyword>
<dbReference type="Proteomes" id="UP001500604">
    <property type="component" value="Unassembled WGS sequence"/>
</dbReference>
<accession>A0ABP8V244</accession>
<evidence type="ECO:0008006" key="5">
    <source>
        <dbReference type="Google" id="ProtNLM"/>
    </source>
</evidence>
<evidence type="ECO:0000256" key="1">
    <source>
        <dbReference type="SAM" id="MobiDB-lite"/>
    </source>
</evidence>
<organism evidence="3 4">
    <name type="scientific">Kistimonas scapharcae</name>
    <dbReference type="NCBI Taxonomy" id="1036133"/>
    <lineage>
        <taxon>Bacteria</taxon>
        <taxon>Pseudomonadati</taxon>
        <taxon>Pseudomonadota</taxon>
        <taxon>Gammaproteobacteria</taxon>
        <taxon>Oceanospirillales</taxon>
        <taxon>Endozoicomonadaceae</taxon>
        <taxon>Kistimonas</taxon>
    </lineage>
</organism>
<proteinExistence type="predicted"/>
<dbReference type="InterPro" id="IPR008023">
    <property type="entry name" value="DUF748"/>
</dbReference>
<sequence>MSIKKTVSIALVAIVALMVLVVVITLRNLDGIVKDVIETTGSKITGTPVTLNSVKITLRDGRGELHQLAIANPKGFESPYIFSMNEIALQVSPKSLSGPVVVINEILVDGMDITAEQKGVTTNIQTLLKDIKERSAKKPAGEEEKPAEPAKKEEGADIRLMVENLSFTNAKLNLMTEDKGDHTLKMPNIVMTNLGDKTTGLTPDELSEEILNRLLAQTEKVVADRLQDIARKKLEEELSKKLSDKDKENLNKLKSLFQ</sequence>
<name>A0ABP8V244_9GAMM</name>
<evidence type="ECO:0000313" key="3">
    <source>
        <dbReference type="EMBL" id="GAA4649484.1"/>
    </source>
</evidence>